<reference evidence="1 2" key="1">
    <citation type="submission" date="2021-06" db="EMBL/GenBank/DDBJ databases">
        <authorList>
            <person name="Palmer J.M."/>
        </authorList>
    </citation>
    <scope>NUCLEOTIDE SEQUENCE [LARGE SCALE GENOMIC DNA]</scope>
    <source>
        <strain evidence="2">if_2019</strain>
        <tissue evidence="1">Muscle</tissue>
    </source>
</reference>
<protein>
    <submittedName>
        <fullName evidence="1">Uncharacterized protein</fullName>
    </submittedName>
</protein>
<accession>A0ABV0V8R7</accession>
<gene>
    <name evidence="1" type="ORF">ILYODFUR_028488</name>
</gene>
<evidence type="ECO:0000313" key="1">
    <source>
        <dbReference type="EMBL" id="MEQ2253085.1"/>
    </source>
</evidence>
<evidence type="ECO:0000313" key="2">
    <source>
        <dbReference type="Proteomes" id="UP001482620"/>
    </source>
</evidence>
<sequence length="102" mass="11572">MRTWVFIKTCLPHSHPPQKKVDGVETSISGKGIIQLDSIKVKTTKHLRAPRRFSSKCSLEPVLQVVLLQNIIFQMLIGMLSRLYLKPCSVLFVDESKQVVPN</sequence>
<name>A0ABV0V8R7_9TELE</name>
<comment type="caution">
    <text evidence="1">The sequence shown here is derived from an EMBL/GenBank/DDBJ whole genome shotgun (WGS) entry which is preliminary data.</text>
</comment>
<dbReference type="Proteomes" id="UP001482620">
    <property type="component" value="Unassembled WGS sequence"/>
</dbReference>
<dbReference type="EMBL" id="JAHRIQ010096579">
    <property type="protein sequence ID" value="MEQ2253085.1"/>
    <property type="molecule type" value="Genomic_DNA"/>
</dbReference>
<proteinExistence type="predicted"/>
<organism evidence="1 2">
    <name type="scientific">Ilyodon furcidens</name>
    <name type="common">goldbreast splitfin</name>
    <dbReference type="NCBI Taxonomy" id="33524"/>
    <lineage>
        <taxon>Eukaryota</taxon>
        <taxon>Metazoa</taxon>
        <taxon>Chordata</taxon>
        <taxon>Craniata</taxon>
        <taxon>Vertebrata</taxon>
        <taxon>Euteleostomi</taxon>
        <taxon>Actinopterygii</taxon>
        <taxon>Neopterygii</taxon>
        <taxon>Teleostei</taxon>
        <taxon>Neoteleostei</taxon>
        <taxon>Acanthomorphata</taxon>
        <taxon>Ovalentaria</taxon>
        <taxon>Atherinomorphae</taxon>
        <taxon>Cyprinodontiformes</taxon>
        <taxon>Goodeidae</taxon>
        <taxon>Ilyodon</taxon>
    </lineage>
</organism>
<keyword evidence="2" id="KW-1185">Reference proteome</keyword>